<sequence length="203" mass="22263">MWNVQQEPDGVARNFGKAVRQRRSAIGVSQRKLSELLLEKAGVKLDPSAITRIEKGQRDLKLAEAAAIAKVLDVSIDQLTREIKEAEPAGLIEIRDEYQALRKAYAAVLGQIESFYAVTYSLAVPLAADVESRNLLEPDELRKIANDAIGAEAACGKLFAALEKSPPTYGRMTHHRLGSIPLDFDEALKILRQVKKAADDAEA</sequence>
<accession>A0A1A1XXS1</accession>
<dbReference type="InterPro" id="IPR010982">
    <property type="entry name" value="Lambda_DNA-bd_dom_sf"/>
</dbReference>
<protein>
    <recommendedName>
        <fullName evidence="1">HTH cro/C1-type domain-containing protein</fullName>
    </recommendedName>
</protein>
<comment type="caution">
    <text evidence="2">The sequence shown here is derived from an EMBL/GenBank/DDBJ whole genome shotgun (WGS) entry which is preliminary data.</text>
</comment>
<evidence type="ECO:0000259" key="1">
    <source>
        <dbReference type="PROSITE" id="PS50943"/>
    </source>
</evidence>
<evidence type="ECO:0000313" key="2">
    <source>
        <dbReference type="EMBL" id="OBF23888.1"/>
    </source>
</evidence>
<dbReference type="EMBL" id="LZHX01000037">
    <property type="protein sequence ID" value="OBF23888.1"/>
    <property type="molecule type" value="Genomic_DNA"/>
</dbReference>
<dbReference type="PROSITE" id="PS50943">
    <property type="entry name" value="HTH_CROC1"/>
    <property type="match status" value="1"/>
</dbReference>
<feature type="domain" description="HTH cro/C1-type" evidence="1">
    <location>
        <begin position="39"/>
        <end position="79"/>
    </location>
</feature>
<dbReference type="Pfam" id="PF01381">
    <property type="entry name" value="HTH_3"/>
    <property type="match status" value="1"/>
</dbReference>
<name>A0A1A1XXS1_9MYCO</name>
<dbReference type="AlphaFoldDB" id="A0A1A1XXS1"/>
<dbReference type="Proteomes" id="UP000093779">
    <property type="component" value="Unassembled WGS sequence"/>
</dbReference>
<dbReference type="SMART" id="SM00530">
    <property type="entry name" value="HTH_XRE"/>
    <property type="match status" value="1"/>
</dbReference>
<dbReference type="CDD" id="cd00093">
    <property type="entry name" value="HTH_XRE"/>
    <property type="match status" value="1"/>
</dbReference>
<proteinExistence type="predicted"/>
<dbReference type="SUPFAM" id="SSF47413">
    <property type="entry name" value="lambda repressor-like DNA-binding domains"/>
    <property type="match status" value="1"/>
</dbReference>
<organism evidence="2 3">
    <name type="scientific">Mycolicibacterium conceptionense</name>
    <dbReference type="NCBI Taxonomy" id="451644"/>
    <lineage>
        <taxon>Bacteria</taxon>
        <taxon>Bacillati</taxon>
        <taxon>Actinomycetota</taxon>
        <taxon>Actinomycetes</taxon>
        <taxon>Mycobacteriales</taxon>
        <taxon>Mycobacteriaceae</taxon>
        <taxon>Mycolicibacterium</taxon>
    </lineage>
</organism>
<evidence type="ECO:0000313" key="3">
    <source>
        <dbReference type="Proteomes" id="UP000093779"/>
    </source>
</evidence>
<dbReference type="Gene3D" id="1.10.260.40">
    <property type="entry name" value="lambda repressor-like DNA-binding domains"/>
    <property type="match status" value="1"/>
</dbReference>
<reference evidence="2 3" key="1">
    <citation type="submission" date="2016-06" db="EMBL/GenBank/DDBJ databases">
        <authorList>
            <person name="Kjaerup R.B."/>
            <person name="Dalgaard T.S."/>
            <person name="Juul-Madsen H.R."/>
        </authorList>
    </citation>
    <scope>NUCLEOTIDE SEQUENCE [LARGE SCALE GENOMIC DNA]</scope>
    <source>
        <strain evidence="2 3">ACS1953</strain>
    </source>
</reference>
<dbReference type="GO" id="GO:0003677">
    <property type="term" value="F:DNA binding"/>
    <property type="evidence" value="ECO:0007669"/>
    <property type="project" value="InterPro"/>
</dbReference>
<gene>
    <name evidence="2" type="ORF">A5726_10425</name>
</gene>
<dbReference type="InterPro" id="IPR001387">
    <property type="entry name" value="Cro/C1-type_HTH"/>
</dbReference>